<feature type="transmembrane region" description="Helical" evidence="2">
    <location>
        <begin position="85"/>
        <end position="106"/>
    </location>
</feature>
<protein>
    <recommendedName>
        <fullName evidence="5">Transmembrane protein</fullName>
    </recommendedName>
</protein>
<feature type="transmembrane region" description="Helical" evidence="2">
    <location>
        <begin position="147"/>
        <end position="167"/>
    </location>
</feature>
<feature type="region of interest" description="Disordered" evidence="1">
    <location>
        <begin position="1"/>
        <end position="24"/>
    </location>
</feature>
<organism evidence="3 4">
    <name type="scientific">Pleomassaria siparia CBS 279.74</name>
    <dbReference type="NCBI Taxonomy" id="1314801"/>
    <lineage>
        <taxon>Eukaryota</taxon>
        <taxon>Fungi</taxon>
        <taxon>Dikarya</taxon>
        <taxon>Ascomycota</taxon>
        <taxon>Pezizomycotina</taxon>
        <taxon>Dothideomycetes</taxon>
        <taxon>Pleosporomycetidae</taxon>
        <taxon>Pleosporales</taxon>
        <taxon>Pleomassariaceae</taxon>
        <taxon>Pleomassaria</taxon>
    </lineage>
</organism>
<evidence type="ECO:0000313" key="4">
    <source>
        <dbReference type="Proteomes" id="UP000799428"/>
    </source>
</evidence>
<dbReference type="AlphaFoldDB" id="A0A6G1KSA2"/>
<dbReference type="Proteomes" id="UP000799428">
    <property type="component" value="Unassembled WGS sequence"/>
</dbReference>
<sequence length="187" mass="21033">MSTPTNSALQRPPPVARSHSQPPWTQTETVSSQAVISAPSAFPTELPPRPTTLPRLSIRRIFSQRFRETPLGALGADAQRKRMNVGMLILVLVLYILAAVDVYFMFWPIWFLIWIAWCVTLPFSFALFAGATYIVRHSSMGNILQQLCLLLMILCYGTALVTAMFLIELKGYHVFAVRLCGRVTVYL</sequence>
<accession>A0A6G1KSA2</accession>
<dbReference type="EMBL" id="MU005764">
    <property type="protein sequence ID" value="KAF2715729.1"/>
    <property type="molecule type" value="Genomic_DNA"/>
</dbReference>
<evidence type="ECO:0000256" key="2">
    <source>
        <dbReference type="SAM" id="Phobius"/>
    </source>
</evidence>
<reference evidence="3" key="1">
    <citation type="journal article" date="2020" name="Stud. Mycol.">
        <title>101 Dothideomycetes genomes: a test case for predicting lifestyles and emergence of pathogens.</title>
        <authorList>
            <person name="Haridas S."/>
            <person name="Albert R."/>
            <person name="Binder M."/>
            <person name="Bloem J."/>
            <person name="Labutti K."/>
            <person name="Salamov A."/>
            <person name="Andreopoulos B."/>
            <person name="Baker S."/>
            <person name="Barry K."/>
            <person name="Bills G."/>
            <person name="Bluhm B."/>
            <person name="Cannon C."/>
            <person name="Castanera R."/>
            <person name="Culley D."/>
            <person name="Daum C."/>
            <person name="Ezra D."/>
            <person name="Gonzalez J."/>
            <person name="Henrissat B."/>
            <person name="Kuo A."/>
            <person name="Liang C."/>
            <person name="Lipzen A."/>
            <person name="Lutzoni F."/>
            <person name="Magnuson J."/>
            <person name="Mondo S."/>
            <person name="Nolan M."/>
            <person name="Ohm R."/>
            <person name="Pangilinan J."/>
            <person name="Park H.-J."/>
            <person name="Ramirez L."/>
            <person name="Alfaro M."/>
            <person name="Sun H."/>
            <person name="Tritt A."/>
            <person name="Yoshinaga Y."/>
            <person name="Zwiers L.-H."/>
            <person name="Turgeon B."/>
            <person name="Goodwin S."/>
            <person name="Spatafora J."/>
            <person name="Crous P."/>
            <person name="Grigoriev I."/>
        </authorList>
    </citation>
    <scope>NUCLEOTIDE SEQUENCE</scope>
    <source>
        <strain evidence="3">CBS 279.74</strain>
    </source>
</reference>
<evidence type="ECO:0000256" key="1">
    <source>
        <dbReference type="SAM" id="MobiDB-lite"/>
    </source>
</evidence>
<keyword evidence="2" id="KW-0472">Membrane</keyword>
<gene>
    <name evidence="3" type="ORF">K504DRAFT_497591</name>
</gene>
<keyword evidence="2" id="KW-0812">Transmembrane</keyword>
<keyword evidence="2" id="KW-1133">Transmembrane helix</keyword>
<evidence type="ECO:0000313" key="3">
    <source>
        <dbReference type="EMBL" id="KAF2715729.1"/>
    </source>
</evidence>
<feature type="transmembrane region" description="Helical" evidence="2">
    <location>
        <begin position="112"/>
        <end position="135"/>
    </location>
</feature>
<evidence type="ECO:0008006" key="5">
    <source>
        <dbReference type="Google" id="ProtNLM"/>
    </source>
</evidence>
<name>A0A6G1KSA2_9PLEO</name>
<proteinExistence type="predicted"/>
<keyword evidence="4" id="KW-1185">Reference proteome</keyword>